<dbReference type="InterPro" id="IPR013766">
    <property type="entry name" value="Thioredoxin_domain"/>
</dbReference>
<dbReference type="GO" id="GO:0034599">
    <property type="term" value="P:cellular response to oxidative stress"/>
    <property type="evidence" value="ECO:0007669"/>
    <property type="project" value="TreeGrafter"/>
</dbReference>
<reference evidence="14" key="1">
    <citation type="submission" date="2016-06" db="EMBL/GenBank/DDBJ databases">
        <authorList>
            <person name="Toshchakov V.S."/>
        </authorList>
    </citation>
    <scope>NUCLEOTIDE SEQUENCE [LARGE SCALE GENOMIC DNA]</scope>
    <source>
        <strain>PM4 (JCM 30641</strain>
        <strain evidence="14">\VKM B-2940)</strain>
    </source>
</reference>
<dbReference type="InterPro" id="IPR000866">
    <property type="entry name" value="AhpC/TSA"/>
</dbReference>
<keyword evidence="7" id="KW-0676">Redox-active center</keyword>
<dbReference type="GO" id="GO:0045454">
    <property type="term" value="P:cell redox homeostasis"/>
    <property type="evidence" value="ECO:0007669"/>
    <property type="project" value="TreeGrafter"/>
</dbReference>
<organism evidence="13 14">
    <name type="scientific">Cuniculiplasma divulgatum</name>
    <dbReference type="NCBI Taxonomy" id="1673428"/>
    <lineage>
        <taxon>Archaea</taxon>
        <taxon>Methanobacteriati</taxon>
        <taxon>Thermoplasmatota</taxon>
        <taxon>Thermoplasmata</taxon>
        <taxon>Thermoplasmatales</taxon>
        <taxon>Cuniculiplasmataceae</taxon>
        <taxon>Cuniculiplasma</taxon>
    </lineage>
</organism>
<sequence length="154" mass="17220">MAINVGDIAPDFEGTTDSGEKIKFSEVAGKGNVVLYFYPKDETPGCTAEACAFRDEWDEFEKMNAKVIGISSDSPESHKKFKEHRKLPFMLISDPGQKIREMYGAKGRFIPPRISFVIVDGKIVNIYNSQMNATNHVKIAKEVLSKIGKDETNQ</sequence>
<dbReference type="OrthoDB" id="145578at2157"/>
<accession>A0A1R4A8D4</accession>
<dbReference type="InterPro" id="IPR050924">
    <property type="entry name" value="Peroxiredoxin_BCP/PrxQ"/>
</dbReference>
<dbReference type="InterPro" id="IPR024706">
    <property type="entry name" value="Peroxiredoxin_AhpC-typ"/>
</dbReference>
<evidence type="ECO:0000313" key="14">
    <source>
        <dbReference type="Proteomes" id="UP000187822"/>
    </source>
</evidence>
<evidence type="ECO:0000256" key="4">
    <source>
        <dbReference type="ARBA" id="ARBA00022862"/>
    </source>
</evidence>
<dbReference type="STRING" id="1673428.CPM_1420"/>
<dbReference type="Proteomes" id="UP000187822">
    <property type="component" value="Chromosome I"/>
</dbReference>
<dbReference type="KEGG" id="cdiv:CPM_1420"/>
<dbReference type="PIRSF" id="PIRSF000239">
    <property type="entry name" value="AHPC"/>
    <property type="match status" value="1"/>
</dbReference>
<evidence type="ECO:0000259" key="12">
    <source>
        <dbReference type="PROSITE" id="PS51352"/>
    </source>
</evidence>
<evidence type="ECO:0000256" key="7">
    <source>
        <dbReference type="ARBA" id="ARBA00023284"/>
    </source>
</evidence>
<evidence type="ECO:0000256" key="8">
    <source>
        <dbReference type="ARBA" id="ARBA00032824"/>
    </source>
</evidence>
<dbReference type="Gene3D" id="3.40.30.10">
    <property type="entry name" value="Glutaredoxin"/>
    <property type="match status" value="1"/>
</dbReference>
<evidence type="ECO:0000256" key="6">
    <source>
        <dbReference type="ARBA" id="ARBA00023157"/>
    </source>
</evidence>
<keyword evidence="4" id="KW-0049">Antioxidant</keyword>
<keyword evidence="6" id="KW-1015">Disulfide bond</keyword>
<dbReference type="InterPro" id="IPR036249">
    <property type="entry name" value="Thioredoxin-like_sf"/>
</dbReference>
<keyword evidence="14" id="KW-1185">Reference proteome</keyword>
<evidence type="ECO:0000313" key="13">
    <source>
        <dbReference type="EMBL" id="SJK85218.1"/>
    </source>
</evidence>
<dbReference type="RefSeq" id="WP_077076492.1">
    <property type="nucleotide sequence ID" value="NZ_LT719092.1"/>
</dbReference>
<feature type="active site" description="Cysteine sulfenic acid (-SOH) intermediate; for peroxidase activity" evidence="11">
    <location>
        <position position="46"/>
    </location>
</feature>
<evidence type="ECO:0000256" key="3">
    <source>
        <dbReference type="ARBA" id="ARBA00022559"/>
    </source>
</evidence>
<dbReference type="GeneID" id="30928011"/>
<comment type="subunit">
    <text evidence="1">Monomer.</text>
</comment>
<evidence type="ECO:0000256" key="1">
    <source>
        <dbReference type="ARBA" id="ARBA00011245"/>
    </source>
</evidence>
<dbReference type="EC" id="1.11.1.24" evidence="2"/>
<evidence type="ECO:0000256" key="10">
    <source>
        <dbReference type="ARBA" id="ARBA00049091"/>
    </source>
</evidence>
<evidence type="ECO:0000256" key="5">
    <source>
        <dbReference type="ARBA" id="ARBA00023002"/>
    </source>
</evidence>
<evidence type="ECO:0000256" key="2">
    <source>
        <dbReference type="ARBA" id="ARBA00013017"/>
    </source>
</evidence>
<feature type="domain" description="Thioredoxin" evidence="12">
    <location>
        <begin position="3"/>
        <end position="149"/>
    </location>
</feature>
<gene>
    <name evidence="13" type="ORF">CPM_1420</name>
</gene>
<evidence type="ECO:0000256" key="11">
    <source>
        <dbReference type="PIRSR" id="PIRSR000239-1"/>
    </source>
</evidence>
<dbReference type="GO" id="GO:0005737">
    <property type="term" value="C:cytoplasm"/>
    <property type="evidence" value="ECO:0007669"/>
    <property type="project" value="TreeGrafter"/>
</dbReference>
<dbReference type="Pfam" id="PF00578">
    <property type="entry name" value="AhpC-TSA"/>
    <property type="match status" value="1"/>
</dbReference>
<dbReference type="PROSITE" id="PS51352">
    <property type="entry name" value="THIOREDOXIN_2"/>
    <property type="match status" value="1"/>
</dbReference>
<keyword evidence="3" id="KW-0575">Peroxidase</keyword>
<dbReference type="FunFam" id="3.40.30.10:FF:000007">
    <property type="entry name" value="Thioredoxin-dependent thiol peroxidase"/>
    <property type="match status" value="1"/>
</dbReference>
<dbReference type="PANTHER" id="PTHR42801:SF4">
    <property type="entry name" value="AHPC_TSA FAMILY PROTEIN"/>
    <property type="match status" value="1"/>
</dbReference>
<protein>
    <recommendedName>
        <fullName evidence="2">thioredoxin-dependent peroxiredoxin</fullName>
        <ecNumber evidence="2">1.11.1.24</ecNumber>
    </recommendedName>
    <alternativeName>
        <fullName evidence="8">Thioredoxin peroxidase</fullName>
    </alternativeName>
</protein>
<keyword evidence="5" id="KW-0560">Oxidoreductase</keyword>
<dbReference type="EMBL" id="LT719092">
    <property type="protein sequence ID" value="SJK85218.1"/>
    <property type="molecule type" value="Genomic_DNA"/>
</dbReference>
<dbReference type="SUPFAM" id="SSF52833">
    <property type="entry name" value="Thioredoxin-like"/>
    <property type="match status" value="1"/>
</dbReference>
<name>A0A1R4A8D4_9ARCH</name>
<evidence type="ECO:0000256" key="9">
    <source>
        <dbReference type="ARBA" id="ARBA00038489"/>
    </source>
</evidence>
<proteinExistence type="inferred from homology"/>
<dbReference type="AlphaFoldDB" id="A0A1R4A8D4"/>
<dbReference type="PANTHER" id="PTHR42801">
    <property type="entry name" value="THIOREDOXIN-DEPENDENT PEROXIDE REDUCTASE"/>
    <property type="match status" value="1"/>
</dbReference>
<comment type="similarity">
    <text evidence="9">Belongs to the peroxiredoxin family. BCP/PrxQ subfamily.</text>
</comment>
<dbReference type="GO" id="GO:0008379">
    <property type="term" value="F:thioredoxin peroxidase activity"/>
    <property type="evidence" value="ECO:0007669"/>
    <property type="project" value="TreeGrafter"/>
</dbReference>
<dbReference type="CDD" id="cd03017">
    <property type="entry name" value="PRX_BCP"/>
    <property type="match status" value="1"/>
</dbReference>
<comment type="catalytic activity">
    <reaction evidence="10">
        <text>a hydroperoxide + [thioredoxin]-dithiol = an alcohol + [thioredoxin]-disulfide + H2O</text>
        <dbReference type="Rhea" id="RHEA:62620"/>
        <dbReference type="Rhea" id="RHEA-COMP:10698"/>
        <dbReference type="Rhea" id="RHEA-COMP:10700"/>
        <dbReference type="ChEBI" id="CHEBI:15377"/>
        <dbReference type="ChEBI" id="CHEBI:29950"/>
        <dbReference type="ChEBI" id="CHEBI:30879"/>
        <dbReference type="ChEBI" id="CHEBI:35924"/>
        <dbReference type="ChEBI" id="CHEBI:50058"/>
        <dbReference type="EC" id="1.11.1.24"/>
    </reaction>
</comment>